<sequence length="3299" mass="348570">MSDDYARTGTGADSHDPSAVAVTFTIDSADAHYHDLAVPDGAINVYDEAFTGTFVVHETSVDEDSGATTYVVHADYGFTMRPKYGDHTVDISVVTDQAKAEDLIPDGSSDFSATLGVDTDWAVVSQARWATPDDIYAWFDGDNTYTFTVETTANTDFAGYAEWDEVPYVTSSMWINDIDVAAMTVVETGEADTDADTFVLEEWGTTTIQFDITFATPPVSAMTLTVTEEGSGSLISSHALTVYNSGVTVEEANFDDTFTVIVALPPDDHSEGATRTAELTIALTGPDNQFVDFGPLTYYAKIYDDDFTSVLGVSTDTAALAEGAVETVSLLFGFNPVETAVASFSATPRAYKLLDDTDAPAPADATLDVTTASLTAGDWDASTDVEITIGDDDRFYDGVVIAIDVSFAGDAGNADTYSYEGDLGPAFLTTLDDSGDVVSAVAAAETGGLNDGAQDIELFREVDTVSIPFTLGTEPLADVTVSITVASDASPPVFAVAAESLVFTAADYDTPQSFDISGRVVMHANDETLTLSYAVTSNDPSYDGLMADVATNSDTTVVLHSSSFIGTFAAADGAAFEVAEPTGTLDLVFGIATLPDAGVDFTLSTSSPVGAAQLITFSASTFTLGATPATWFDTFSMNLVAPSDDLNWVETNVQEVDIATDGATGYATFAAAPLEVLVVEDDVSEIVASWTGVSISVSESGTTDTIDFSLSSEPFDDVVVTLLQDPAGPPSDIAFSPPTLTFTAADWNTPQTVTVSAVDDDFDEVDDSETFAVLVDMASVGDANYIQAGVNIVDVDVADDDTAGVTLDTGDIPAELLEGESTTFELSLSSQPEFDDLIVDIVVTRTDPPLSTYAARSLRVLPSRMVFDAASWSTPRTISVYAIDDDFADPDTTFEVSFTFTTSDGVYAATAPDAFDVVTTDDDAHGAAAVLDDRPLDEALGESLTVTLLTTAVADDMVTAVAEASIDSHGVEPMDIPDVTMWAQGSTAPNPPLGASFDVYAPDDFFDSGAQPPQDITLTVVSDFAPLDGLVLPPFAIAPLDDDFAGIAVVSSASPEIIEATQTTSFTIVSSTRPIDNVEVTFTDDMPAGRVFFYPALSVMPALPSWSEPLTVTMASHVDHFARSPETVAVTAELDSGDASYDGQTSAPIDVAVIDYSFWSLAAVADAPFELVETGDAGVAGDPIDYDVIVGSEPFQDVTFAMAAPVGAGLPAPVNVGSDVTVAAADWLDHTPLQVSVTADNLDWADGYDEAITHTVSSTDADYDALTLDFVCHVVDDDVSAISASASSFTITEGDPDQTIGIVLDSEPFEDVTVTLDARWAVDDSPSNEVTITPSTLTFTAANWDTAQDVVVGFLDNDFTEPDDKELRVFAEGQSADAQYVLPDVPILDLYVTDDDVADLYVDDAGLADGDGIEGGLVASFSYKLSGRPLFGTVTVTTTITQTVPPAMVDVARTLVAVPSSIVITDGEDDWSEDHVVELRVLDDKLYDPDVVFEVSFSMVSNAPGYDVLYADSPSLFDALAFGYTTYDDDFGGVFAVADSLILVEDGPETINVVTGTTVFADAAAAATLTKQVSSPGMQDTSGVLVWPYELEMTSDAEALPTLSGSMTVRSIRNDNHVEDIEFDLGWVVSSSDSVVDGLVLPPFRIVDLDEDVGGIAIFGLPESITEGIEVVTLDSILASQPSVDVLSTYTFNRVSLFPSTLFFTPGEWDNVNTVAVLVPLDHVAAANEVATISVDLSSSDSEFDGVGTQTDTFVADANFVGAATIGAAPFELFEGADDGGDSADYHIILASEPQDDVRLEATGAAVEPASVDAVVPGDAFVDAYPGTWSDVIETSVSVTNDDRDWALSYTQRVDLVCVTTDAQYSGLTVARPVLVYDDDVSLVDTDTNSLTIEEGEDATFDVTLTSAPHATTHVDLSVQSAAGLVSEITLSAARLTFDDSNWDIAQTVTVTAENDDVDEPDASLVIDLVATSADGQYEAVSHAVSITHVDDDVAGLLLLSDGLAAGDFALGETSTADVGVALNSEPKADVVITLETTTVAGVDSTLSLSTATMTFTSVNWMTPQVVTITADNDDVDEPDVDLQFTAAAASGDPKYDADTTDLVVTFEDDDDWSVDFVDASGMLLNAVTTLAEGAERDVYVVLGSEPKDTVVIDVGIDLVVNIVSDITLSTDTLTFTEGDWATPQLITLTAIDDDVDEPNTAMLLWISSSSSDANYDAAGAHSDTIAVTFADDDIASLVVEQGVVVIEGSFVDDGEGTTVPTTLSLRLNSEPKADVAVTIAVDELANAVVRVSHIHDETSEEDGSIYFDGSEGEAGEWVNDGTSHVPALLPDEVRLHVNYEDTTPSYEVTVTFTASDWATPKLIYVWADDDNVDMKDSHEQRLLVTAASADPRYEGKASSSWVEVIDATRTAALDVFPASLTVVENGDAVTFRIFLFTKPVADVVVAVDRVAGTARADDVGLSADTLTFTPANWQVPQTVSVHGVDNDVQESTTRGMTLELTSVSDDPRYRAREFSIAVAVQEDDEAGVALSGEFFQVNEDDGATSATYGIALATKPSSLVIVTLTYDSAQLRVSPSSVTIQPDAWNVEKMVTVTAVMDGVTEASTHASYIGHSTISGDPRYSGHTWQQVEVLIGDELPEEPDRTPAPVLVSARLSETEHIVTITFDRASTRIGMSLGRDYRRLCKNTNIFKTATLGRFRNVNRGALDEQHDGGPFCYWQTSSILIVELEPNYYLAGGETVALRGGNIRSTPTSIVFSEGQVVLQGRTPPPTVTSALFGDIGAQIFVKFSGQTSGYVAGQTTAPCSLVFDEASQLGQGSECKWSSSSTLRILLGSGATIVPHADAANPLANGIGASCYANSRLTLKPNTVRAVRNGILYTSGCVTVARPLNPVLPKAVISAPTQVGSCDQLLLRSSLATGGGGRPMVRTWSWAAANAEGSVFAAEMDAIIAAANAAQSKSITIEREVLEPDAQIDFTLGMRNFLTDHVDSVTVRVVKKGLPIPSVEVQGAGYKLFKRDRVTTVMASARVPQCSDGEASTTRPLGYTWRHLSTTETTKSGGIHDDYPLVPFDPNHQAIVAAQQGGDAKVLRLPRSVLRIGHIVQLELTVFMVEDPEVNNLATFTFEVLPSDLQAGIVGGSRLVGSATPTVLDATDSWDPDGIADEAFRYAWACEDLTDLESGGEDGEGGDGSDDSDSDDEEEAPAKKPAKRARLSAAAKRAAAKEAADAQVDKERRELAESMLSKKAKRKYTSVMRAKARVAGNAAKLEEKRVAIEAKAKAKAGGAADGKAKAKKRGRGK</sequence>
<evidence type="ECO:0000256" key="1">
    <source>
        <dbReference type="SAM" id="MobiDB-lite"/>
    </source>
</evidence>
<evidence type="ECO:0000259" key="2">
    <source>
        <dbReference type="Pfam" id="PF02010"/>
    </source>
</evidence>
<dbReference type="EMBL" id="HBFS01021759">
    <property type="protein sequence ID" value="CAD8921341.1"/>
    <property type="molecule type" value="Transcribed_RNA"/>
</dbReference>
<dbReference type="Pfam" id="PF02010">
    <property type="entry name" value="REJ"/>
    <property type="match status" value="1"/>
</dbReference>
<protein>
    <recommendedName>
        <fullName evidence="2">PKD/REJ-like domain-containing protein</fullName>
    </recommendedName>
</protein>
<organism evidence="3">
    <name type="scientific">Bicosoecida sp. CB-2014</name>
    <dbReference type="NCBI Taxonomy" id="1486930"/>
    <lineage>
        <taxon>Eukaryota</taxon>
        <taxon>Sar</taxon>
        <taxon>Stramenopiles</taxon>
        <taxon>Bigyra</taxon>
        <taxon>Opalozoa</taxon>
        <taxon>Bicosoecida</taxon>
    </lineage>
</organism>
<gene>
    <name evidence="3" type="ORF">BSP0115_LOCUS14603</name>
</gene>
<evidence type="ECO:0000313" key="3">
    <source>
        <dbReference type="EMBL" id="CAD8921341.1"/>
    </source>
</evidence>
<proteinExistence type="predicted"/>
<accession>A0A7S1CMB0</accession>
<feature type="compositionally biased region" description="Basic and acidic residues" evidence="1">
    <location>
        <begin position="3221"/>
        <end position="3231"/>
    </location>
</feature>
<dbReference type="InterPro" id="IPR002859">
    <property type="entry name" value="PKD/REJ-like"/>
</dbReference>
<feature type="region of interest" description="Disordered" evidence="1">
    <location>
        <begin position="3178"/>
        <end position="3231"/>
    </location>
</feature>
<dbReference type="InterPro" id="IPR038081">
    <property type="entry name" value="CalX-like_sf"/>
</dbReference>
<name>A0A7S1CMB0_9STRA</name>
<reference evidence="3" key="1">
    <citation type="submission" date="2021-01" db="EMBL/GenBank/DDBJ databases">
        <authorList>
            <person name="Corre E."/>
            <person name="Pelletier E."/>
            <person name="Niang G."/>
            <person name="Scheremetjew M."/>
            <person name="Finn R."/>
            <person name="Kale V."/>
            <person name="Holt S."/>
            <person name="Cochrane G."/>
            <person name="Meng A."/>
            <person name="Brown T."/>
            <person name="Cohen L."/>
        </authorList>
    </citation>
    <scope>NUCLEOTIDE SEQUENCE</scope>
    <source>
        <strain evidence="3">Ms1</strain>
    </source>
</reference>
<feature type="compositionally biased region" description="Acidic residues" evidence="1">
    <location>
        <begin position="3178"/>
        <end position="3201"/>
    </location>
</feature>
<feature type="domain" description="PKD/REJ-like" evidence="2">
    <location>
        <begin position="3089"/>
        <end position="3174"/>
    </location>
</feature>
<feature type="region of interest" description="Disordered" evidence="1">
    <location>
        <begin position="3276"/>
        <end position="3299"/>
    </location>
</feature>
<dbReference type="SUPFAM" id="SSF141072">
    <property type="entry name" value="CalX-like"/>
    <property type="match status" value="1"/>
</dbReference>